<keyword evidence="2" id="KW-0378">Hydrolase</keyword>
<feature type="compositionally biased region" description="Low complexity" evidence="1">
    <location>
        <begin position="216"/>
        <end position="238"/>
    </location>
</feature>
<feature type="compositionally biased region" description="Basic residues" evidence="1">
    <location>
        <begin position="325"/>
        <end position="348"/>
    </location>
</feature>
<feature type="compositionally biased region" description="Basic residues" evidence="1">
    <location>
        <begin position="193"/>
        <end position="214"/>
    </location>
</feature>
<reference evidence="2" key="1">
    <citation type="submission" date="2020-02" db="EMBL/GenBank/DDBJ databases">
        <authorList>
            <person name="Meier V. D."/>
        </authorList>
    </citation>
    <scope>NUCLEOTIDE SEQUENCE</scope>
    <source>
        <strain evidence="2">AVDCRST_MAG13</strain>
    </source>
</reference>
<feature type="non-terminal residue" evidence="2">
    <location>
        <position position="372"/>
    </location>
</feature>
<name>A0A6J4SC45_9ACTN</name>
<feature type="compositionally biased region" description="Low complexity" evidence="1">
    <location>
        <begin position="295"/>
        <end position="307"/>
    </location>
</feature>
<feature type="compositionally biased region" description="Basic residues" evidence="1">
    <location>
        <begin position="122"/>
        <end position="137"/>
    </location>
</feature>
<dbReference type="AlphaFoldDB" id="A0A6J4SC45"/>
<proteinExistence type="predicted"/>
<protein>
    <submittedName>
        <fullName evidence="2">Diaminohydroxyphosphoribosylaminopyrimidine deaminase / 5-amino-6-(5-phosphoribosylamino)uracil reductase</fullName>
        <ecNumber evidence="2">1.1.1.193</ecNumber>
        <ecNumber evidence="2">3.5.4.26</ecNumber>
    </submittedName>
</protein>
<dbReference type="EMBL" id="CADCVO010000247">
    <property type="protein sequence ID" value="CAA9487943.1"/>
    <property type="molecule type" value="Genomic_DNA"/>
</dbReference>
<feature type="compositionally biased region" description="Basic residues" evidence="1">
    <location>
        <begin position="1"/>
        <end position="14"/>
    </location>
</feature>
<feature type="compositionally biased region" description="Low complexity" evidence="1">
    <location>
        <begin position="15"/>
        <end position="26"/>
    </location>
</feature>
<feature type="compositionally biased region" description="Low complexity" evidence="1">
    <location>
        <begin position="179"/>
        <end position="189"/>
    </location>
</feature>
<dbReference type="GO" id="GO:0008703">
    <property type="term" value="F:5-amino-6-(5-phosphoribosylamino)uracil reductase activity"/>
    <property type="evidence" value="ECO:0007669"/>
    <property type="project" value="UniProtKB-EC"/>
</dbReference>
<dbReference type="EC" id="1.1.1.193" evidence="2"/>
<feature type="region of interest" description="Disordered" evidence="1">
    <location>
        <begin position="1"/>
        <end position="372"/>
    </location>
</feature>
<feature type="non-terminal residue" evidence="2">
    <location>
        <position position="1"/>
    </location>
</feature>
<dbReference type="EC" id="3.5.4.26" evidence="2"/>
<feature type="compositionally biased region" description="Basic residues" evidence="1">
    <location>
        <begin position="27"/>
        <end position="68"/>
    </location>
</feature>
<sequence length="372" mass="39975">AAHPHGSRAPRPHARAGPAGPGQRPSQPRRRRRGGPRRGGARRGLARGLRRPARRGQRDRRLRRGRPARGHDLRLARAVLPPGQDAPVHGRDPRGGHRAGGGRLGRPDGEGVRPGPGDPARRGRGGGRGRRRARRGRPAAQPGLPQARADGAPVGAVQVRDVARRQGGHGAGRLEVDLLRGLPRAGPPLARERGRRRGRHRHRAGRRPAAHRAPARGDAPAPARRLRLHGAPAPGLPARPRHGRRAAHRGDLPGRAAHRRGRAGDGGRRHRGGHGPERARPGALRARAARRSRGRLPAARGRPPAGGRLPGRRRGRRGPLLPRAHPPRRPRRPRPARGRGRGADRRRRAGPDAELLALGRGRPAHRAPAGVV</sequence>
<organism evidence="2">
    <name type="scientific">uncultured Solirubrobacteraceae bacterium</name>
    <dbReference type="NCBI Taxonomy" id="1162706"/>
    <lineage>
        <taxon>Bacteria</taxon>
        <taxon>Bacillati</taxon>
        <taxon>Actinomycetota</taxon>
        <taxon>Thermoleophilia</taxon>
        <taxon>Solirubrobacterales</taxon>
        <taxon>Solirubrobacteraceae</taxon>
        <taxon>environmental samples</taxon>
    </lineage>
</organism>
<dbReference type="GO" id="GO:0008835">
    <property type="term" value="F:diaminohydroxyphosphoribosylaminopyrimidine deaminase activity"/>
    <property type="evidence" value="ECO:0007669"/>
    <property type="project" value="UniProtKB-EC"/>
</dbReference>
<keyword evidence="2" id="KW-0560">Oxidoreductase</keyword>
<evidence type="ECO:0000313" key="2">
    <source>
        <dbReference type="EMBL" id="CAA9487943.1"/>
    </source>
</evidence>
<accession>A0A6J4SC45</accession>
<gene>
    <name evidence="2" type="ORF">AVDCRST_MAG13-1571</name>
</gene>
<evidence type="ECO:0000256" key="1">
    <source>
        <dbReference type="SAM" id="MobiDB-lite"/>
    </source>
</evidence>